<evidence type="ECO:0000313" key="2">
    <source>
        <dbReference type="Proteomes" id="UP001430953"/>
    </source>
</evidence>
<accession>A0AAW2EF03</accession>
<name>A0AAW2EF03_9HYME</name>
<keyword evidence="2" id="KW-1185">Reference proteome</keyword>
<evidence type="ECO:0000313" key="1">
    <source>
        <dbReference type="EMBL" id="KAL0100372.1"/>
    </source>
</evidence>
<dbReference type="EMBL" id="JADYXP020000026">
    <property type="protein sequence ID" value="KAL0100372.1"/>
    <property type="molecule type" value="Genomic_DNA"/>
</dbReference>
<organism evidence="1 2">
    <name type="scientific">Cardiocondyla obscurior</name>
    <dbReference type="NCBI Taxonomy" id="286306"/>
    <lineage>
        <taxon>Eukaryota</taxon>
        <taxon>Metazoa</taxon>
        <taxon>Ecdysozoa</taxon>
        <taxon>Arthropoda</taxon>
        <taxon>Hexapoda</taxon>
        <taxon>Insecta</taxon>
        <taxon>Pterygota</taxon>
        <taxon>Neoptera</taxon>
        <taxon>Endopterygota</taxon>
        <taxon>Hymenoptera</taxon>
        <taxon>Apocrita</taxon>
        <taxon>Aculeata</taxon>
        <taxon>Formicoidea</taxon>
        <taxon>Formicidae</taxon>
        <taxon>Myrmicinae</taxon>
        <taxon>Cardiocondyla</taxon>
    </lineage>
</organism>
<dbReference type="AlphaFoldDB" id="A0AAW2EF03"/>
<gene>
    <name evidence="1" type="ORF">PUN28_019610</name>
</gene>
<protein>
    <submittedName>
        <fullName evidence="1">Uncharacterized protein</fullName>
    </submittedName>
</protein>
<dbReference type="Proteomes" id="UP001430953">
    <property type="component" value="Unassembled WGS sequence"/>
</dbReference>
<sequence length="138" mass="14506">MIVNRFCQILVIINEITVSTVVVAAVTSVPTTTVIIISISIVATAVSSLTVATAVATAIASLSPSALTESSTSTTSAATSSATAGSTTHTDHSVRLGSCFLHINLRNIQSFIIFYQSSFFIVRTVAYTPLYRLLFASN</sequence>
<comment type="caution">
    <text evidence="1">The sequence shown here is derived from an EMBL/GenBank/DDBJ whole genome shotgun (WGS) entry which is preliminary data.</text>
</comment>
<reference evidence="1 2" key="1">
    <citation type="submission" date="2023-03" db="EMBL/GenBank/DDBJ databases">
        <title>High recombination rates correlate with genetic variation in Cardiocondyla obscurior ants.</title>
        <authorList>
            <person name="Errbii M."/>
        </authorList>
    </citation>
    <scope>NUCLEOTIDE SEQUENCE [LARGE SCALE GENOMIC DNA]</scope>
    <source>
        <strain evidence="1">Alpha-2009</strain>
        <tissue evidence="1">Whole body</tissue>
    </source>
</reference>
<proteinExistence type="predicted"/>